<dbReference type="AlphaFoldDB" id="A0A9I9E216"/>
<dbReference type="Gramene" id="MELO3C027680.2.1">
    <property type="protein sequence ID" value="MELO3C027680.2.1"/>
    <property type="gene ID" value="MELO3C027680.2"/>
</dbReference>
<protein>
    <submittedName>
        <fullName evidence="1">Uncharacterized protein</fullName>
    </submittedName>
</protein>
<dbReference type="EnsemblPlants" id="MELO3C027680.2.1">
    <property type="protein sequence ID" value="MELO3C027680.2.1"/>
    <property type="gene ID" value="MELO3C027680.2"/>
</dbReference>
<accession>A0A9I9E216</accession>
<reference evidence="1" key="1">
    <citation type="submission" date="2023-03" db="UniProtKB">
        <authorList>
            <consortium name="EnsemblPlants"/>
        </authorList>
    </citation>
    <scope>IDENTIFICATION</scope>
</reference>
<evidence type="ECO:0000313" key="1">
    <source>
        <dbReference type="EnsemblPlants" id="MELO3C027680.2.1"/>
    </source>
</evidence>
<sequence length="155" mass="18001">MFSPSRNDFLHRLFNFLDRQKTSKFHFLMESPFADLGFDLTSITQVTWTIQQCLTIFTFLELGVTLYQHLINIVPTTSATMLYVGISLRQLTQIRHVVYSSTTIELFPLDEHLISLESQTLKSPDPPILSRNNRHLLPLNEWSSILDKKLPRLLP</sequence>
<proteinExistence type="predicted"/>
<organism evidence="1">
    <name type="scientific">Cucumis melo</name>
    <name type="common">Muskmelon</name>
    <dbReference type="NCBI Taxonomy" id="3656"/>
    <lineage>
        <taxon>Eukaryota</taxon>
        <taxon>Viridiplantae</taxon>
        <taxon>Streptophyta</taxon>
        <taxon>Embryophyta</taxon>
        <taxon>Tracheophyta</taxon>
        <taxon>Spermatophyta</taxon>
        <taxon>Magnoliopsida</taxon>
        <taxon>eudicotyledons</taxon>
        <taxon>Gunneridae</taxon>
        <taxon>Pentapetalae</taxon>
        <taxon>rosids</taxon>
        <taxon>fabids</taxon>
        <taxon>Cucurbitales</taxon>
        <taxon>Cucurbitaceae</taxon>
        <taxon>Benincaseae</taxon>
        <taxon>Cucumis</taxon>
    </lineage>
</organism>
<name>A0A9I9E216_CUCME</name>